<accession>A0A5S5CI45</accession>
<dbReference type="AlphaFoldDB" id="A0A5S5CI45"/>
<dbReference type="EMBL" id="VNHS01000001">
    <property type="protein sequence ID" value="TYP79466.1"/>
    <property type="molecule type" value="Genomic_DNA"/>
</dbReference>
<organism evidence="1 2">
    <name type="scientific">Paenibacillus methanolicus</name>
    <dbReference type="NCBI Taxonomy" id="582686"/>
    <lineage>
        <taxon>Bacteria</taxon>
        <taxon>Bacillati</taxon>
        <taxon>Bacillota</taxon>
        <taxon>Bacilli</taxon>
        <taxon>Bacillales</taxon>
        <taxon>Paenibacillaceae</taxon>
        <taxon>Paenibacillus</taxon>
    </lineage>
</organism>
<comment type="caution">
    <text evidence="1">The sequence shown here is derived from an EMBL/GenBank/DDBJ whole genome shotgun (WGS) entry which is preliminary data.</text>
</comment>
<proteinExistence type="predicted"/>
<evidence type="ECO:0000313" key="2">
    <source>
        <dbReference type="Proteomes" id="UP000323257"/>
    </source>
</evidence>
<dbReference type="Proteomes" id="UP000323257">
    <property type="component" value="Unassembled WGS sequence"/>
</dbReference>
<gene>
    <name evidence="1" type="ORF">BCM02_101584</name>
</gene>
<keyword evidence="2" id="KW-1185">Reference proteome</keyword>
<evidence type="ECO:0008006" key="3">
    <source>
        <dbReference type="Google" id="ProtNLM"/>
    </source>
</evidence>
<sequence>MNKIARSVEFGYEPTNDSRKGTLIYYDAFDDHASSVGLNEAAAYAEERNYEKFVLYPIHEETAKRMGIASARPYHRRLDDLHEWKRDAHLPDILIEGLDGKRKKYTPIDTALRHMADIYPKPFFLLMTPEMANRFASYSSFEEWITRLRLVLTERPEAPHPKLVQASRRWDTLRDEAKNS</sequence>
<name>A0A5S5CI45_9BACL</name>
<dbReference type="RefSeq" id="WP_425466139.1">
    <property type="nucleotide sequence ID" value="NZ_VNHS01000001.1"/>
</dbReference>
<reference evidence="1 2" key="1">
    <citation type="submission" date="2019-07" db="EMBL/GenBank/DDBJ databases">
        <title>Genomic Encyclopedia of Type Strains, Phase III (KMG-III): the genomes of soil and plant-associated and newly described type strains.</title>
        <authorList>
            <person name="Whitman W."/>
        </authorList>
    </citation>
    <scope>NUCLEOTIDE SEQUENCE [LARGE SCALE GENOMIC DNA]</scope>
    <source>
        <strain evidence="1 2">BL24</strain>
    </source>
</reference>
<protein>
    <recommendedName>
        <fullName evidence="3">Nicotinic acid mononucleotide adenylyltransferase</fullName>
    </recommendedName>
</protein>
<evidence type="ECO:0000313" key="1">
    <source>
        <dbReference type="EMBL" id="TYP79466.1"/>
    </source>
</evidence>